<feature type="region of interest" description="Disordered" evidence="1">
    <location>
        <begin position="1"/>
        <end position="74"/>
    </location>
</feature>
<evidence type="ECO:0000313" key="2">
    <source>
        <dbReference type="EMBL" id="MBT1589493.1"/>
    </source>
</evidence>
<gene>
    <name evidence="2" type="ORF">KK097_16890</name>
</gene>
<keyword evidence="3" id="KW-1185">Reference proteome</keyword>
<dbReference type="EMBL" id="JAHEWS010000038">
    <property type="protein sequence ID" value="MBT1589493.1"/>
    <property type="molecule type" value="Genomic_DNA"/>
</dbReference>
<evidence type="ECO:0000313" key="3">
    <source>
        <dbReference type="Proteomes" id="UP001519641"/>
    </source>
</evidence>
<accession>A0ABS5VKZ4</accession>
<dbReference type="RefSeq" id="WP_214545522.1">
    <property type="nucleotide sequence ID" value="NZ_JAHEWS010000038.1"/>
</dbReference>
<sequence>MQPTEPRRPIRRGPSEEQLAAGRRRALLSADPGRPPGPRIFTDAERQALFARTPRPEGTFEERRERRRRAIESIDPDCRAEPIARIRQAR</sequence>
<comment type="caution">
    <text evidence="2">The sequence shown here is derived from an EMBL/GenBank/DDBJ whole genome shotgun (WGS) entry which is preliminary data.</text>
</comment>
<evidence type="ECO:0000256" key="1">
    <source>
        <dbReference type="SAM" id="MobiDB-lite"/>
    </source>
</evidence>
<organism evidence="2 3">
    <name type="scientific">Curtobacterium aurantiacum</name>
    <dbReference type="NCBI Taxonomy" id="3236919"/>
    <lineage>
        <taxon>Bacteria</taxon>
        <taxon>Bacillati</taxon>
        <taxon>Actinomycetota</taxon>
        <taxon>Actinomycetes</taxon>
        <taxon>Micrococcales</taxon>
        <taxon>Microbacteriaceae</taxon>
        <taxon>Curtobacterium</taxon>
    </lineage>
</organism>
<name>A0ABS5VKZ4_9MICO</name>
<proteinExistence type="predicted"/>
<reference evidence="2 3" key="1">
    <citation type="submission" date="2021-05" db="EMBL/GenBank/DDBJ databases">
        <title>Whole genome sequence of Curtobacterium flaccumfaciens pv. flaccumfaciens strain CFBP 8819.</title>
        <authorList>
            <person name="Osdaghi E."/>
            <person name="Taghouti G."/>
            <person name="Portier P."/>
            <person name="Fazliarab A."/>
            <person name="Taghavi S.M."/>
            <person name="Briand M."/>
            <person name="Le-Saux M."/>
            <person name="Jacques M.-A."/>
        </authorList>
    </citation>
    <scope>NUCLEOTIDE SEQUENCE [LARGE SCALE GENOMIC DNA]</scope>
    <source>
        <strain evidence="2 3">CFBP 8819</strain>
    </source>
</reference>
<dbReference type="Proteomes" id="UP001519641">
    <property type="component" value="Unassembled WGS sequence"/>
</dbReference>
<protein>
    <submittedName>
        <fullName evidence="2">Uncharacterized protein</fullName>
    </submittedName>
</protein>
<feature type="compositionally biased region" description="Basic and acidic residues" evidence="1">
    <location>
        <begin position="54"/>
        <end position="74"/>
    </location>
</feature>